<evidence type="ECO:0008006" key="4">
    <source>
        <dbReference type="Google" id="ProtNLM"/>
    </source>
</evidence>
<dbReference type="AlphaFoldDB" id="A0A9W5UYX7"/>
<keyword evidence="1" id="KW-0812">Transmembrane</keyword>
<feature type="transmembrane region" description="Helical" evidence="1">
    <location>
        <begin position="46"/>
        <end position="72"/>
    </location>
</feature>
<organism evidence="2 3">
    <name type="scientific">Bacillus cereus VD133</name>
    <dbReference type="NCBI Taxonomy" id="1053233"/>
    <lineage>
        <taxon>Bacteria</taxon>
        <taxon>Bacillati</taxon>
        <taxon>Bacillota</taxon>
        <taxon>Bacilli</taxon>
        <taxon>Bacillales</taxon>
        <taxon>Bacillaceae</taxon>
        <taxon>Bacillus</taxon>
        <taxon>Bacillus cereus group</taxon>
    </lineage>
</organism>
<dbReference type="EMBL" id="AHFB01000179">
    <property type="protein sequence ID" value="EOO24105.1"/>
    <property type="molecule type" value="Genomic_DNA"/>
</dbReference>
<feature type="transmembrane region" description="Helical" evidence="1">
    <location>
        <begin position="20"/>
        <end position="39"/>
    </location>
</feature>
<proteinExistence type="predicted"/>
<keyword evidence="1" id="KW-0472">Membrane</keyword>
<gene>
    <name evidence="2" type="ORF">IIU_06833</name>
</gene>
<keyword evidence="1" id="KW-1133">Transmembrane helix</keyword>
<dbReference type="RefSeq" id="WP_016110520.1">
    <property type="nucleotide sequence ID" value="NZ_KB976176.1"/>
</dbReference>
<evidence type="ECO:0000313" key="3">
    <source>
        <dbReference type="Proteomes" id="UP000014018"/>
    </source>
</evidence>
<name>A0A9W5UYX7_BACCE</name>
<accession>A0A9W5UYX7</accession>
<protein>
    <recommendedName>
        <fullName evidence="4">Transmembrane protein</fullName>
    </recommendedName>
</protein>
<evidence type="ECO:0000313" key="2">
    <source>
        <dbReference type="EMBL" id="EOO24105.1"/>
    </source>
</evidence>
<comment type="caution">
    <text evidence="2">The sequence shown here is derived from an EMBL/GenBank/DDBJ whole genome shotgun (WGS) entry which is preliminary data.</text>
</comment>
<sequence length="81" mass="8907">MKGGRAGRVLFYVPKDVGCVYVVFFFAEVFDLAGYDLVLVPCMMDLMAVALGVSLFELSLLSIGFFVIHSVVSDLLFGFSR</sequence>
<evidence type="ECO:0000256" key="1">
    <source>
        <dbReference type="SAM" id="Phobius"/>
    </source>
</evidence>
<reference evidence="2 3" key="1">
    <citation type="submission" date="2012-12" db="EMBL/GenBank/DDBJ databases">
        <title>The Genome Sequence of Bacillus cereus VD133.</title>
        <authorList>
            <consortium name="The Broad Institute Genome Sequencing Platform"/>
            <consortium name="The Broad Institute Genome Sequencing Center for Infectious Disease"/>
            <person name="Feldgarden M."/>
            <person name="Van der Auwera G.A."/>
            <person name="Mahillon J."/>
            <person name="Duprez V."/>
            <person name="Timmery S."/>
            <person name="Mattelet C."/>
            <person name="Dierick K."/>
            <person name="Sun M."/>
            <person name="Yu Z."/>
            <person name="Zhu L."/>
            <person name="Hu X."/>
            <person name="Shank E.B."/>
            <person name="Swiecicka I."/>
            <person name="Hansen B.M."/>
            <person name="Andrup L."/>
            <person name="Walker B."/>
            <person name="Young S.K."/>
            <person name="Zeng Q."/>
            <person name="Gargeya S."/>
            <person name="Fitzgerald M."/>
            <person name="Haas B."/>
            <person name="Abouelleil A."/>
            <person name="Alvarado L."/>
            <person name="Arachchi H.M."/>
            <person name="Berlin A.M."/>
            <person name="Chapman S.B."/>
            <person name="Dewar J."/>
            <person name="Goldberg J."/>
            <person name="Griggs A."/>
            <person name="Gujja S."/>
            <person name="Hansen M."/>
            <person name="Howarth C."/>
            <person name="Imamovic A."/>
            <person name="Larimer J."/>
            <person name="McCowan C."/>
            <person name="Murphy C."/>
            <person name="Neiman D."/>
            <person name="Pearson M."/>
            <person name="Priest M."/>
            <person name="Roberts A."/>
            <person name="Saif S."/>
            <person name="Shea T."/>
            <person name="Sisk P."/>
            <person name="Sykes S."/>
            <person name="Wortman J."/>
            <person name="Nusbaum C."/>
            <person name="Birren B."/>
        </authorList>
    </citation>
    <scope>NUCLEOTIDE SEQUENCE [LARGE SCALE GENOMIC DNA]</scope>
    <source>
        <strain evidence="2 3">VD133</strain>
    </source>
</reference>
<dbReference type="Proteomes" id="UP000014018">
    <property type="component" value="Unassembled WGS sequence"/>
</dbReference>